<dbReference type="EMBL" id="JANBPG010001563">
    <property type="protein sequence ID" value="KAJ1889339.1"/>
    <property type="molecule type" value="Genomic_DNA"/>
</dbReference>
<comment type="caution">
    <text evidence="1">The sequence shown here is derived from an EMBL/GenBank/DDBJ whole genome shotgun (WGS) entry which is preliminary data.</text>
</comment>
<sequence>MTGNAATVVAAPATADGASAGTNAAFTATQGADAVAQTRTKSGNSSDVDSEVQSNKPLFLNFTAELAPFNASKKQKRKSNVYKVSGVNILNR</sequence>
<gene>
    <name evidence="1" type="ORF">LPJ66_008084</name>
</gene>
<keyword evidence="2" id="KW-1185">Reference proteome</keyword>
<reference evidence="1" key="1">
    <citation type="submission" date="2022-07" db="EMBL/GenBank/DDBJ databases">
        <title>Phylogenomic reconstructions and comparative analyses of Kickxellomycotina fungi.</title>
        <authorList>
            <person name="Reynolds N.K."/>
            <person name="Stajich J.E."/>
            <person name="Barry K."/>
            <person name="Grigoriev I.V."/>
            <person name="Crous P."/>
            <person name="Smith M.E."/>
        </authorList>
    </citation>
    <scope>NUCLEOTIDE SEQUENCE</scope>
    <source>
        <strain evidence="1">Benny 63K</strain>
    </source>
</reference>
<organism evidence="1 2">
    <name type="scientific">Kickxella alabastrina</name>
    <dbReference type="NCBI Taxonomy" id="61397"/>
    <lineage>
        <taxon>Eukaryota</taxon>
        <taxon>Fungi</taxon>
        <taxon>Fungi incertae sedis</taxon>
        <taxon>Zoopagomycota</taxon>
        <taxon>Kickxellomycotina</taxon>
        <taxon>Kickxellomycetes</taxon>
        <taxon>Kickxellales</taxon>
        <taxon>Kickxellaceae</taxon>
        <taxon>Kickxella</taxon>
    </lineage>
</organism>
<name>A0ACC1I7L5_9FUNG</name>
<evidence type="ECO:0000313" key="1">
    <source>
        <dbReference type="EMBL" id="KAJ1889339.1"/>
    </source>
</evidence>
<protein>
    <submittedName>
        <fullName evidence="1">Uncharacterized protein</fullName>
    </submittedName>
</protein>
<evidence type="ECO:0000313" key="2">
    <source>
        <dbReference type="Proteomes" id="UP001150581"/>
    </source>
</evidence>
<dbReference type="Proteomes" id="UP001150581">
    <property type="component" value="Unassembled WGS sequence"/>
</dbReference>
<accession>A0ACC1I7L5</accession>
<proteinExistence type="predicted"/>
<feature type="non-terminal residue" evidence="1">
    <location>
        <position position="92"/>
    </location>
</feature>